<evidence type="ECO:0000313" key="3">
    <source>
        <dbReference type="RefSeq" id="XP_047736136.1"/>
    </source>
</evidence>
<dbReference type="GeneID" id="125177783"/>
<sequence>MEPGGLDNSTYGATGAPHDPRSDDSSTYGGIALPHRFSMDGGDSLDALDSSTYGVHLPSAFSDVRQPSEAECDLYMGASARRGAAGVRADPQEKNSVHSSSTEKSTVILEPKSADGKHEEVAADLEVSKDSSTR</sequence>
<dbReference type="AlphaFoldDB" id="A0A979FHR4"/>
<feature type="compositionally biased region" description="Low complexity" evidence="1">
    <location>
        <begin position="39"/>
        <end position="51"/>
    </location>
</feature>
<feature type="region of interest" description="Disordered" evidence="1">
    <location>
        <begin position="1"/>
        <end position="51"/>
    </location>
</feature>
<accession>A0A979FHR4</accession>
<reference evidence="3" key="1">
    <citation type="submission" date="2025-08" db="UniProtKB">
        <authorList>
            <consortium name="RefSeq"/>
        </authorList>
    </citation>
    <scope>IDENTIFICATION</scope>
    <source>
        <tissue evidence="3">Whole organism</tissue>
    </source>
</reference>
<name>A0A979FHR4_HYAAZ</name>
<evidence type="ECO:0000313" key="2">
    <source>
        <dbReference type="Proteomes" id="UP000694843"/>
    </source>
</evidence>
<protein>
    <submittedName>
        <fullName evidence="3">Uncharacterized protein LOC125177783</fullName>
    </submittedName>
</protein>
<keyword evidence="2" id="KW-1185">Reference proteome</keyword>
<dbReference type="Proteomes" id="UP000694843">
    <property type="component" value="Unplaced"/>
</dbReference>
<feature type="compositionally biased region" description="Basic and acidic residues" evidence="1">
    <location>
        <begin position="112"/>
        <end position="134"/>
    </location>
</feature>
<dbReference type="KEGG" id="hazt:125177783"/>
<feature type="region of interest" description="Disordered" evidence="1">
    <location>
        <begin position="82"/>
        <end position="134"/>
    </location>
</feature>
<evidence type="ECO:0000256" key="1">
    <source>
        <dbReference type="SAM" id="MobiDB-lite"/>
    </source>
</evidence>
<proteinExistence type="predicted"/>
<dbReference type="RefSeq" id="XP_047736136.1">
    <property type="nucleotide sequence ID" value="XM_047880180.1"/>
</dbReference>
<organism evidence="2 3">
    <name type="scientific">Hyalella azteca</name>
    <name type="common">Amphipod</name>
    <dbReference type="NCBI Taxonomy" id="294128"/>
    <lineage>
        <taxon>Eukaryota</taxon>
        <taxon>Metazoa</taxon>
        <taxon>Ecdysozoa</taxon>
        <taxon>Arthropoda</taxon>
        <taxon>Crustacea</taxon>
        <taxon>Multicrustacea</taxon>
        <taxon>Malacostraca</taxon>
        <taxon>Eumalacostraca</taxon>
        <taxon>Peracarida</taxon>
        <taxon>Amphipoda</taxon>
        <taxon>Senticaudata</taxon>
        <taxon>Talitrida</taxon>
        <taxon>Talitroidea</taxon>
        <taxon>Hyalellidae</taxon>
        <taxon>Hyalella</taxon>
    </lineage>
</organism>
<gene>
    <name evidence="3" type="primary">LOC125177783</name>
</gene>